<dbReference type="PANTHER" id="PTHR45749">
    <property type="match status" value="1"/>
</dbReference>
<protein>
    <recommendedName>
        <fullName evidence="3">DUF4371 domain-containing protein</fullName>
    </recommendedName>
</protein>
<gene>
    <name evidence="1" type="ORF">PR048_007895</name>
</gene>
<name>A0ABQ9HVJ7_9NEOP</name>
<evidence type="ECO:0000313" key="2">
    <source>
        <dbReference type="Proteomes" id="UP001159363"/>
    </source>
</evidence>
<dbReference type="PANTHER" id="PTHR45749:SF21">
    <property type="entry name" value="DUF4371 DOMAIN-CONTAINING PROTEIN"/>
    <property type="match status" value="1"/>
</dbReference>
<proteinExistence type="predicted"/>
<comment type="caution">
    <text evidence="1">The sequence shown here is derived from an EMBL/GenBank/DDBJ whole genome shotgun (WGS) entry which is preliminary data.</text>
</comment>
<feature type="non-terminal residue" evidence="1">
    <location>
        <position position="318"/>
    </location>
</feature>
<dbReference type="Proteomes" id="UP001159363">
    <property type="component" value="Chromosome 3"/>
</dbReference>
<evidence type="ECO:0008006" key="3">
    <source>
        <dbReference type="Google" id="ProtNLM"/>
    </source>
</evidence>
<keyword evidence="2" id="KW-1185">Reference proteome</keyword>
<sequence>MQATMSYRQLQQPIEVQLCSPKRKEQKVTKDCPLKIFCSVQGLALQNELDSGNLVHLLKLSGQQNYARYSPCDKYTGEAIASIIADASGATSIQYVRGQTYDGAPNMSGSKKGVKQPLAKFVHCGAHCLNLITKKCCDASVRTINAIHWANEISVLLIKSIKAKSKFSHITESIAVDPVINVVSYSMGVQEVPQIKEILDSYHVVLQTLEELVSEGNQQFIYSGLLLGHKVTITLELLNKSFQGRQQTVSGLMKAADVATADIGECRTSSPREAERSFSSLRHLKTYLRNNMTQQQLNYVVICHAHLDNLNRCDLIGQ</sequence>
<organism evidence="1 2">
    <name type="scientific">Dryococelus australis</name>
    <dbReference type="NCBI Taxonomy" id="614101"/>
    <lineage>
        <taxon>Eukaryota</taxon>
        <taxon>Metazoa</taxon>
        <taxon>Ecdysozoa</taxon>
        <taxon>Arthropoda</taxon>
        <taxon>Hexapoda</taxon>
        <taxon>Insecta</taxon>
        <taxon>Pterygota</taxon>
        <taxon>Neoptera</taxon>
        <taxon>Polyneoptera</taxon>
        <taxon>Phasmatodea</taxon>
        <taxon>Verophasmatodea</taxon>
        <taxon>Anareolatae</taxon>
        <taxon>Phasmatidae</taxon>
        <taxon>Eurycanthinae</taxon>
        <taxon>Dryococelus</taxon>
    </lineage>
</organism>
<evidence type="ECO:0000313" key="1">
    <source>
        <dbReference type="EMBL" id="KAJ8888405.1"/>
    </source>
</evidence>
<dbReference type="EMBL" id="JARBHB010000003">
    <property type="protein sequence ID" value="KAJ8888405.1"/>
    <property type="molecule type" value="Genomic_DNA"/>
</dbReference>
<accession>A0ABQ9HVJ7</accession>
<reference evidence="1 2" key="1">
    <citation type="submission" date="2023-02" db="EMBL/GenBank/DDBJ databases">
        <title>LHISI_Scaffold_Assembly.</title>
        <authorList>
            <person name="Stuart O.P."/>
            <person name="Cleave R."/>
            <person name="Magrath M.J.L."/>
            <person name="Mikheyev A.S."/>
        </authorList>
    </citation>
    <scope>NUCLEOTIDE SEQUENCE [LARGE SCALE GENOMIC DNA]</scope>
    <source>
        <strain evidence="1">Daus_M_001</strain>
        <tissue evidence="1">Leg muscle</tissue>
    </source>
</reference>